<proteinExistence type="predicted"/>
<evidence type="ECO:0000313" key="1">
    <source>
        <dbReference type="EMBL" id="DAD73760.1"/>
    </source>
</evidence>
<name>A0A8S5LV35_9CAUD</name>
<reference evidence="1" key="1">
    <citation type="journal article" date="2021" name="Proc. Natl. Acad. Sci. U.S.A.">
        <title>A Catalog of Tens of Thousands of Viruses from Human Metagenomes Reveals Hidden Associations with Chronic Diseases.</title>
        <authorList>
            <person name="Tisza M.J."/>
            <person name="Buck C.B."/>
        </authorList>
    </citation>
    <scope>NUCLEOTIDE SEQUENCE</scope>
    <source>
        <strain evidence="1">CtMsr1</strain>
    </source>
</reference>
<dbReference type="EMBL" id="BK014744">
    <property type="protein sequence ID" value="DAD73760.1"/>
    <property type="molecule type" value="Genomic_DNA"/>
</dbReference>
<accession>A0A8S5LV35</accession>
<organism evidence="1">
    <name type="scientific">Siphoviridae sp. ctMsr1</name>
    <dbReference type="NCBI Taxonomy" id="2826264"/>
    <lineage>
        <taxon>Viruses</taxon>
        <taxon>Duplodnaviria</taxon>
        <taxon>Heunggongvirae</taxon>
        <taxon>Uroviricota</taxon>
        <taxon>Caudoviricetes</taxon>
    </lineage>
</organism>
<protein>
    <submittedName>
        <fullName evidence="1">Tail tube protein</fullName>
    </submittedName>
</protein>
<sequence length="236" mass="25558">MASKTLSWDDDGKRFFENGTDRGVLYPKTTSGYTTGVAWNGLTAVTESPDGAEPTDLYADNGKYAVMRSAETLGFTIEAYTYPDEFAACDGSRQVAKGAYIGQQTRNSFGFCYRSRIGNDVDSELAYRLHIYYGCTASPSEKAYETVNDSPDAMTLSWECTTTPVSIAGFKPTASMMIDSRYADPEKLAALEKILYGSETADASLPDPQTIITTLGAAEAVSLSDMSTKNTEKSVI</sequence>